<evidence type="ECO:0000259" key="11">
    <source>
        <dbReference type="Pfam" id="PF02910"/>
    </source>
</evidence>
<dbReference type="GO" id="GO:0008734">
    <property type="term" value="F:L-aspartate oxidase activity"/>
    <property type="evidence" value="ECO:0007669"/>
    <property type="project" value="UniProtKB-EC"/>
</dbReference>
<evidence type="ECO:0000256" key="9">
    <source>
        <dbReference type="SAM" id="Coils"/>
    </source>
</evidence>
<keyword evidence="9" id="KW-0175">Coiled coil</keyword>
<dbReference type="AlphaFoldDB" id="A0A3B0QYZ3"/>
<dbReference type="InterPro" id="IPR027477">
    <property type="entry name" value="Succ_DH/fumarate_Rdtase_cat_sf"/>
</dbReference>
<feature type="domain" description="Fumarate reductase/succinate dehydrogenase flavoprotein-like C-terminal" evidence="11">
    <location>
        <begin position="206"/>
        <end position="297"/>
    </location>
</feature>
<dbReference type="EC" id="1.4.3.16" evidence="4"/>
<accession>A0A3B0QYZ3</accession>
<reference evidence="12" key="1">
    <citation type="submission" date="2018-06" db="EMBL/GenBank/DDBJ databases">
        <authorList>
            <person name="Zhirakovskaya E."/>
        </authorList>
    </citation>
    <scope>NUCLEOTIDE SEQUENCE</scope>
</reference>
<dbReference type="FunFam" id="3.90.700.10:FF:000002">
    <property type="entry name" value="L-aspartate oxidase"/>
    <property type="match status" value="1"/>
</dbReference>
<feature type="coiled-coil region" evidence="9">
    <location>
        <begin position="217"/>
        <end position="244"/>
    </location>
</feature>
<keyword evidence="5" id="KW-0285">Flavoprotein</keyword>
<evidence type="ECO:0000259" key="10">
    <source>
        <dbReference type="Pfam" id="PF00890"/>
    </source>
</evidence>
<proteinExistence type="inferred from homology"/>
<evidence type="ECO:0000256" key="5">
    <source>
        <dbReference type="ARBA" id="ARBA00022630"/>
    </source>
</evidence>
<dbReference type="SUPFAM" id="SSF51905">
    <property type="entry name" value="FAD/NAD(P)-binding domain"/>
    <property type="match status" value="1"/>
</dbReference>
<evidence type="ECO:0000256" key="6">
    <source>
        <dbReference type="ARBA" id="ARBA00022642"/>
    </source>
</evidence>
<gene>
    <name evidence="12" type="ORF">MNBD_DELTA01-1188</name>
</gene>
<protein>
    <recommendedName>
        <fullName evidence="4">L-aspartate oxidase</fullName>
        <ecNumber evidence="4">1.4.3.16</ecNumber>
    </recommendedName>
</protein>
<keyword evidence="8 12" id="KW-0560">Oxidoreductase</keyword>
<dbReference type="PANTHER" id="PTHR42716">
    <property type="entry name" value="L-ASPARTATE OXIDASE"/>
    <property type="match status" value="1"/>
</dbReference>
<dbReference type="InterPro" id="IPR037099">
    <property type="entry name" value="Fum_R/Succ_DH_flav-like_C_sf"/>
</dbReference>
<dbReference type="UniPathway" id="UPA00253">
    <property type="reaction ID" value="UER00326"/>
</dbReference>
<dbReference type="InterPro" id="IPR005288">
    <property type="entry name" value="NadB"/>
</dbReference>
<keyword evidence="6" id="KW-0662">Pyridine nucleotide biosynthesis</keyword>
<dbReference type="SUPFAM" id="SSF56425">
    <property type="entry name" value="Succinate dehydrogenase/fumarate reductase flavoprotein, catalytic domain"/>
    <property type="match status" value="1"/>
</dbReference>
<evidence type="ECO:0000256" key="7">
    <source>
        <dbReference type="ARBA" id="ARBA00022827"/>
    </source>
</evidence>
<evidence type="ECO:0000256" key="1">
    <source>
        <dbReference type="ARBA" id="ARBA00001974"/>
    </source>
</evidence>
<evidence type="ECO:0000256" key="3">
    <source>
        <dbReference type="ARBA" id="ARBA00008562"/>
    </source>
</evidence>
<dbReference type="Gene3D" id="1.20.58.100">
    <property type="entry name" value="Fumarate reductase/succinate dehydrogenase flavoprotein-like, C-terminal domain"/>
    <property type="match status" value="1"/>
</dbReference>
<dbReference type="Gene3D" id="3.50.50.60">
    <property type="entry name" value="FAD/NAD(P)-binding domain"/>
    <property type="match status" value="1"/>
</dbReference>
<dbReference type="SUPFAM" id="SSF46977">
    <property type="entry name" value="Succinate dehydrogenase/fumarate reductase flavoprotein C-terminal domain"/>
    <property type="match status" value="1"/>
</dbReference>
<comment type="cofactor">
    <cofactor evidence="1">
        <name>FAD</name>
        <dbReference type="ChEBI" id="CHEBI:57692"/>
    </cofactor>
</comment>
<dbReference type="GO" id="GO:0034628">
    <property type="term" value="P:'de novo' NAD+ biosynthetic process from L-aspartate"/>
    <property type="evidence" value="ECO:0007669"/>
    <property type="project" value="TreeGrafter"/>
</dbReference>
<dbReference type="InterPro" id="IPR003953">
    <property type="entry name" value="FAD-dep_OxRdtase_2_FAD-bd"/>
</dbReference>
<dbReference type="Pfam" id="PF02910">
    <property type="entry name" value="Succ_DH_flav_C"/>
    <property type="match status" value="1"/>
</dbReference>
<dbReference type="EMBL" id="UOEA01000088">
    <property type="protein sequence ID" value="VAV85512.1"/>
    <property type="molecule type" value="Genomic_DNA"/>
</dbReference>
<organism evidence="12">
    <name type="scientific">hydrothermal vent metagenome</name>
    <dbReference type="NCBI Taxonomy" id="652676"/>
    <lineage>
        <taxon>unclassified sequences</taxon>
        <taxon>metagenomes</taxon>
        <taxon>ecological metagenomes</taxon>
    </lineage>
</organism>
<dbReference type="FunFam" id="1.20.58.100:FF:000002">
    <property type="entry name" value="L-aspartate oxidase"/>
    <property type="match status" value="1"/>
</dbReference>
<dbReference type="PANTHER" id="PTHR42716:SF2">
    <property type="entry name" value="L-ASPARTATE OXIDASE, CHLOROPLASTIC"/>
    <property type="match status" value="1"/>
</dbReference>
<evidence type="ECO:0000256" key="2">
    <source>
        <dbReference type="ARBA" id="ARBA00004950"/>
    </source>
</evidence>
<feature type="domain" description="FAD-dependent oxidoreductase 2 FAD-binding" evidence="10">
    <location>
        <begin position="1"/>
        <end position="155"/>
    </location>
</feature>
<evidence type="ECO:0000256" key="4">
    <source>
        <dbReference type="ARBA" id="ARBA00012173"/>
    </source>
</evidence>
<comment type="pathway">
    <text evidence="2">Cofactor biosynthesis; NAD(+) biosynthesis; iminoaspartate from L-aspartate (oxidase route): step 1/1.</text>
</comment>
<dbReference type="InterPro" id="IPR015939">
    <property type="entry name" value="Fum_Rdtase/Succ_DH_flav-like_C"/>
</dbReference>
<evidence type="ECO:0000313" key="12">
    <source>
        <dbReference type="EMBL" id="VAV85512.1"/>
    </source>
</evidence>
<dbReference type="Gene3D" id="3.90.700.10">
    <property type="entry name" value="Succinate dehydrogenase/fumarate reductase flavoprotein, catalytic domain"/>
    <property type="match status" value="1"/>
</dbReference>
<evidence type="ECO:0000256" key="8">
    <source>
        <dbReference type="ARBA" id="ARBA00023002"/>
    </source>
</evidence>
<name>A0A3B0QYZ3_9ZZZZ</name>
<comment type="similarity">
    <text evidence="3">Belongs to the FAD-dependent oxidoreductase 2 family. NadB subfamily.</text>
</comment>
<keyword evidence="7" id="KW-0274">FAD</keyword>
<dbReference type="InterPro" id="IPR036188">
    <property type="entry name" value="FAD/NAD-bd_sf"/>
</dbReference>
<dbReference type="Pfam" id="PF00890">
    <property type="entry name" value="FAD_binding_2"/>
    <property type="match status" value="1"/>
</dbReference>
<sequence length="305" mass="34380">MEFMQFHPTCLYHPTAKSFLISEALRGEGALLRLAGGERFMDKYHPSAELAPRDTVARAIDSELKRTGDDCVFLDISHKSKDFIKDRFPNIFERCLSYGIDITKESIPVVPAAHYTCGGVVSDIDGKSTIERLYAIGESAFTGLHGANRLASNSLLESLVMARRAATSSAKALADDQVTIPKIAPWRTGRAVPSDEMVVISQNWDEIRMFMWNYVGVVRTDKRLERAKNRIELLKREINDYYWDFTVTPDLIELRNIATIAELIIDCAKQRKESRGLHYNLDHPETDADFKCNTVMKETSSALVG</sequence>